<dbReference type="InterPro" id="IPR043964">
    <property type="entry name" value="P-loop_TraG"/>
</dbReference>
<dbReference type="InterPro" id="IPR051162">
    <property type="entry name" value="T4SS_component"/>
</dbReference>
<keyword evidence="3" id="KW-1185">Reference proteome</keyword>
<evidence type="ECO:0000313" key="2">
    <source>
        <dbReference type="EMBL" id="BDG59772.1"/>
    </source>
</evidence>
<dbReference type="AlphaFoldDB" id="A0AA35CLK9"/>
<name>A0AA35CLK9_9FIRM</name>
<dbReference type="Gene3D" id="3.40.50.300">
    <property type="entry name" value="P-loop containing nucleotide triphosphate hydrolases"/>
    <property type="match status" value="1"/>
</dbReference>
<sequence>MIALRRQTPPARTPAPPLLAPGLADLIAPAGLDFERHRLTFGDQFGRVLAITGYPPKAGPAWLARLFGLPGVVGSLHLVPTDPDALVQQLNRSILEFSARLQGGPRNALIVQRTEQSLRDAQELLRKIDQEQQQVFVAVVVLLVLGRDPEELDRRTRRVEAAAAAAGMRARTLAWLQQEGLTAAGPWAWLPEPVRQAAPRHLPSETVAGAFPFVGGGLNHGSGIVFGRDAQGGVVLVNRWSPPPDAGADGPNMTVLARTRAGKSFAVKVMALREYQLGARVLFIDPEREYKPLCEKLGGSWVDVAGGGGVINPLQVRPVPREPDETAGAGRLGSPLALHLQRVRTFFHLYLRDLTDLERAALEDSLLALYAEFGVTWDTDPAAVPVWPTTRDLHARLQERARRDPGRWDRLAVLLRPAAEGTDAELWAGQTTVPEHADVIVLDVHNLHNLAEPVRRAQYFNVLGFAWDLIRRDRQSERKLLVVDEAWFLADPQVPAALDFLRELSKRIAKYNGAIVTITQNVVDFLAPEVARQGEAVIGNATYKLLLRQGERDLEKLAPLLNLTEAEKDLLASARRGEGLLIAGNQRVRVRIEAAPHELALIDPEQARGLGLVE</sequence>
<dbReference type="InterPro" id="IPR027417">
    <property type="entry name" value="P-loop_NTPase"/>
</dbReference>
<evidence type="ECO:0000313" key="3">
    <source>
        <dbReference type="Proteomes" id="UP001163687"/>
    </source>
</evidence>
<evidence type="ECO:0000259" key="1">
    <source>
        <dbReference type="Pfam" id="PF19044"/>
    </source>
</evidence>
<reference evidence="2" key="1">
    <citation type="submission" date="2022-03" db="EMBL/GenBank/DDBJ databases">
        <title>Complete genome sequence of Caldinitratiruptor microaerophilus.</title>
        <authorList>
            <person name="Mukaiyama R."/>
            <person name="Nishiyama T."/>
            <person name="Ueda K."/>
        </authorList>
    </citation>
    <scope>NUCLEOTIDE SEQUENCE</scope>
    <source>
        <strain evidence="2">JCM 16183</strain>
    </source>
</reference>
<dbReference type="Gene3D" id="1.10.8.730">
    <property type="match status" value="1"/>
</dbReference>
<dbReference type="Proteomes" id="UP001163687">
    <property type="component" value="Chromosome"/>
</dbReference>
<accession>A0AA35CLK9</accession>
<dbReference type="PANTHER" id="PTHR30121">
    <property type="entry name" value="UNCHARACTERIZED PROTEIN YJGR-RELATED"/>
    <property type="match status" value="1"/>
</dbReference>
<dbReference type="RefSeq" id="WP_264843871.1">
    <property type="nucleotide sequence ID" value="NZ_AP025628.1"/>
</dbReference>
<dbReference type="KEGG" id="cmic:caldi_08620"/>
<dbReference type="Pfam" id="PF19044">
    <property type="entry name" value="P-loop_TraG"/>
    <property type="match status" value="1"/>
</dbReference>
<feature type="domain" description="TraG P-loop" evidence="1">
    <location>
        <begin position="475"/>
        <end position="576"/>
    </location>
</feature>
<dbReference type="CDD" id="cd01127">
    <property type="entry name" value="TrwB_TraG_TraD_VirD4"/>
    <property type="match status" value="1"/>
</dbReference>
<dbReference type="SUPFAM" id="SSF52540">
    <property type="entry name" value="P-loop containing nucleoside triphosphate hydrolases"/>
    <property type="match status" value="1"/>
</dbReference>
<dbReference type="PANTHER" id="PTHR30121:SF6">
    <property type="entry name" value="SLR6007 PROTEIN"/>
    <property type="match status" value="1"/>
</dbReference>
<dbReference type="EMBL" id="AP025628">
    <property type="protein sequence ID" value="BDG59772.1"/>
    <property type="molecule type" value="Genomic_DNA"/>
</dbReference>
<proteinExistence type="predicted"/>
<organism evidence="2 3">
    <name type="scientific">Caldinitratiruptor microaerophilus</name>
    <dbReference type="NCBI Taxonomy" id="671077"/>
    <lineage>
        <taxon>Bacteria</taxon>
        <taxon>Bacillati</taxon>
        <taxon>Bacillota</taxon>
        <taxon>Clostridia</taxon>
        <taxon>Eubacteriales</taxon>
        <taxon>Symbiobacteriaceae</taxon>
        <taxon>Caldinitratiruptor</taxon>
    </lineage>
</organism>
<protein>
    <recommendedName>
        <fullName evidence="1">TraG P-loop domain-containing protein</fullName>
    </recommendedName>
</protein>
<gene>
    <name evidence="2" type="ORF">caldi_08620</name>
</gene>